<feature type="domain" description="Helicase ATP-binding" evidence="5">
    <location>
        <begin position="303"/>
        <end position="473"/>
    </location>
</feature>
<evidence type="ECO:0000313" key="8">
    <source>
        <dbReference type="Proteomes" id="UP000800235"/>
    </source>
</evidence>
<organism evidence="7 8">
    <name type="scientific">Tothia fuscella</name>
    <dbReference type="NCBI Taxonomy" id="1048955"/>
    <lineage>
        <taxon>Eukaryota</taxon>
        <taxon>Fungi</taxon>
        <taxon>Dikarya</taxon>
        <taxon>Ascomycota</taxon>
        <taxon>Pezizomycotina</taxon>
        <taxon>Dothideomycetes</taxon>
        <taxon>Pleosporomycetidae</taxon>
        <taxon>Venturiales</taxon>
        <taxon>Cylindrosympodiaceae</taxon>
        <taxon>Tothia</taxon>
    </lineage>
</organism>
<dbReference type="FunFam" id="3.40.50.10810:FF:000035">
    <property type="entry name" value="DsDNA-dependent ATPase (Rad54b)"/>
    <property type="match status" value="1"/>
</dbReference>
<dbReference type="InterPro" id="IPR049730">
    <property type="entry name" value="SNF2/RAD54-like_C"/>
</dbReference>
<dbReference type="InterPro" id="IPR014001">
    <property type="entry name" value="Helicase_ATP-bd"/>
</dbReference>
<dbReference type="GO" id="GO:0005634">
    <property type="term" value="C:nucleus"/>
    <property type="evidence" value="ECO:0007669"/>
    <property type="project" value="TreeGrafter"/>
</dbReference>
<dbReference type="AlphaFoldDB" id="A0A9P4TZY9"/>
<dbReference type="GO" id="GO:0016787">
    <property type="term" value="F:hydrolase activity"/>
    <property type="evidence" value="ECO:0007669"/>
    <property type="project" value="UniProtKB-KW"/>
</dbReference>
<dbReference type="InterPro" id="IPR038718">
    <property type="entry name" value="SNF2-like_sf"/>
</dbReference>
<name>A0A9P4TZY9_9PEZI</name>
<evidence type="ECO:0000313" key="7">
    <source>
        <dbReference type="EMBL" id="KAF2431392.1"/>
    </source>
</evidence>
<evidence type="ECO:0000256" key="1">
    <source>
        <dbReference type="ARBA" id="ARBA00022741"/>
    </source>
</evidence>
<comment type="caution">
    <text evidence="7">The sequence shown here is derived from an EMBL/GenBank/DDBJ whole genome shotgun (WGS) entry which is preliminary data.</text>
</comment>
<evidence type="ECO:0000259" key="5">
    <source>
        <dbReference type="PROSITE" id="PS51192"/>
    </source>
</evidence>
<keyword evidence="3" id="KW-0067">ATP-binding</keyword>
<dbReference type="Gene3D" id="3.40.50.10810">
    <property type="entry name" value="Tandem AAA-ATPase domain"/>
    <property type="match status" value="1"/>
</dbReference>
<dbReference type="Pfam" id="PF00271">
    <property type="entry name" value="Helicase_C"/>
    <property type="match status" value="1"/>
</dbReference>
<keyword evidence="1" id="KW-0547">Nucleotide-binding</keyword>
<dbReference type="SMART" id="SM00490">
    <property type="entry name" value="HELICc"/>
    <property type="match status" value="1"/>
</dbReference>
<reference evidence="7" key="1">
    <citation type="journal article" date="2020" name="Stud. Mycol.">
        <title>101 Dothideomycetes genomes: a test case for predicting lifestyles and emergence of pathogens.</title>
        <authorList>
            <person name="Haridas S."/>
            <person name="Albert R."/>
            <person name="Binder M."/>
            <person name="Bloem J."/>
            <person name="Labutti K."/>
            <person name="Salamov A."/>
            <person name="Andreopoulos B."/>
            <person name="Baker S."/>
            <person name="Barry K."/>
            <person name="Bills G."/>
            <person name="Bluhm B."/>
            <person name="Cannon C."/>
            <person name="Castanera R."/>
            <person name="Culley D."/>
            <person name="Daum C."/>
            <person name="Ezra D."/>
            <person name="Gonzalez J."/>
            <person name="Henrissat B."/>
            <person name="Kuo A."/>
            <person name="Liang C."/>
            <person name="Lipzen A."/>
            <person name="Lutzoni F."/>
            <person name="Magnuson J."/>
            <person name="Mondo S."/>
            <person name="Nolan M."/>
            <person name="Ohm R."/>
            <person name="Pangilinan J."/>
            <person name="Park H.-J."/>
            <person name="Ramirez L."/>
            <person name="Alfaro M."/>
            <person name="Sun H."/>
            <person name="Tritt A."/>
            <person name="Yoshinaga Y."/>
            <person name="Zwiers L.-H."/>
            <person name="Turgeon B."/>
            <person name="Goodwin S."/>
            <person name="Spatafora J."/>
            <person name="Crous P."/>
            <person name="Grigoriev I."/>
        </authorList>
    </citation>
    <scope>NUCLEOTIDE SEQUENCE</scope>
    <source>
        <strain evidence="7">CBS 130266</strain>
    </source>
</reference>
<feature type="region of interest" description="Disordered" evidence="4">
    <location>
        <begin position="178"/>
        <end position="197"/>
    </location>
</feature>
<dbReference type="Pfam" id="PF00176">
    <property type="entry name" value="SNF2-rel_dom"/>
    <property type="match status" value="1"/>
</dbReference>
<evidence type="ECO:0000256" key="2">
    <source>
        <dbReference type="ARBA" id="ARBA00022801"/>
    </source>
</evidence>
<proteinExistence type="predicted"/>
<gene>
    <name evidence="7" type="ORF">EJ08DRAFT_185870</name>
</gene>
<dbReference type="OrthoDB" id="413460at2759"/>
<protein>
    <submittedName>
        <fullName evidence="7">Uncharacterized protein</fullName>
    </submittedName>
</protein>
<feature type="region of interest" description="Disordered" evidence="4">
    <location>
        <begin position="1"/>
        <end position="47"/>
    </location>
</feature>
<dbReference type="Gene3D" id="1.20.120.850">
    <property type="entry name" value="SWI2/SNF2 ATPases, N-terminal domain"/>
    <property type="match status" value="1"/>
</dbReference>
<dbReference type="CDD" id="cd18793">
    <property type="entry name" value="SF2_C_SNF"/>
    <property type="match status" value="1"/>
</dbReference>
<dbReference type="GO" id="GO:0007131">
    <property type="term" value="P:reciprocal meiotic recombination"/>
    <property type="evidence" value="ECO:0007669"/>
    <property type="project" value="TreeGrafter"/>
</dbReference>
<dbReference type="PROSITE" id="PS51194">
    <property type="entry name" value="HELICASE_CTER"/>
    <property type="match status" value="1"/>
</dbReference>
<accession>A0A9P4TZY9</accession>
<evidence type="ECO:0000256" key="3">
    <source>
        <dbReference type="ARBA" id="ARBA00022840"/>
    </source>
</evidence>
<feature type="domain" description="Helicase C-terminal" evidence="6">
    <location>
        <begin position="630"/>
        <end position="791"/>
    </location>
</feature>
<dbReference type="PANTHER" id="PTHR45629:SF7">
    <property type="entry name" value="DNA EXCISION REPAIR PROTEIN ERCC-6-RELATED"/>
    <property type="match status" value="1"/>
</dbReference>
<evidence type="ECO:0000259" key="6">
    <source>
        <dbReference type="PROSITE" id="PS51194"/>
    </source>
</evidence>
<sequence length="938" mass="103303">MVLKPFKPPLLLQRPSQPAEHANTFRDIAGPPPKKRRISSDSDHGATTTAAAQLAAISKPAKPTKSFLAHRKPLGVVSNPAAATEKSQNESSGAIEGYYTVLWRKFTTKKNKTWDGDGVLSVIHGYAHLQDLDGREMGKTMWKLPLLPGSTLSVGGKDVEVDSLISKEDFLAGRPFLGGKLPEKPTAPTSFAPTNPSKKAQAAADKLAEQQEVVEISAAAASKPAKIKFRNPLLGRPPIEIKQEEKVPVPRHDPTSPGALVMKRPKSVRKGKQAVDVVVDPFISRHLREHQRQGVEFLYECVMGMRESGEGAILADEMGLGKTLQTIALLWTLLKQNPVYEDPPVIKKALIVCPVTLINNWRKEFRKWLGGDRIGVFVLDEKFNKLTDFTKGKQYNVMIIGYEKLRLVQEEFKKGSPIDIVIADEGHRLKTAQNKAALAIKSLNTEKRVILSGTPMQNDLGEFFTMVDFVNPGLLGKYNLFKREFENPILKARQATASEGEIEKGEARGEELQRLTDQFILRRTAEVIAKLLPPKTETVIFCQPTNAQAALYRAVLESPTYSTILGSSEASLQLINILKKICNSPSLLTKAVSDDAKPNANITALLASMSPALLKAGPAASAKLQMLDTLLHQLHTNTKEKIVLVSNYTSTLDILGNLLGALDYPFLRLDGTTPPAKRQTLVDRFNNTPRSTCFAFLLSAKAGGAGINLIGASRLVLYDTDWNPATDLQAMARIHRDGQKLPCFIYRLLVKGAMDEKIFQRQVTKTGLADAVIDSKKTGNSFSPEELRDLFSLDEKEGCKTHELLGCECGGKGNVSALEAVVEKNTDAGPTWGTSMDDMAADEEDDDDLPTVGVLMSASRVNMEEQERKITERLLKKRNKTKDGKEKIQALMKFLHIDAECVRAREDDVESLIEDQILLNCLKEEGSRIAYLFTKTTG</sequence>
<dbReference type="InterPro" id="IPR027417">
    <property type="entry name" value="P-loop_NTPase"/>
</dbReference>
<dbReference type="InterPro" id="IPR001650">
    <property type="entry name" value="Helicase_C-like"/>
</dbReference>
<dbReference type="GO" id="GO:0005524">
    <property type="term" value="F:ATP binding"/>
    <property type="evidence" value="ECO:0007669"/>
    <property type="project" value="InterPro"/>
</dbReference>
<dbReference type="InterPro" id="IPR050496">
    <property type="entry name" value="SNF2_RAD54_helicase_repair"/>
</dbReference>
<dbReference type="EMBL" id="MU007032">
    <property type="protein sequence ID" value="KAF2431392.1"/>
    <property type="molecule type" value="Genomic_DNA"/>
</dbReference>
<dbReference type="GO" id="GO:0000724">
    <property type="term" value="P:double-strand break repair via homologous recombination"/>
    <property type="evidence" value="ECO:0007669"/>
    <property type="project" value="TreeGrafter"/>
</dbReference>
<dbReference type="Proteomes" id="UP000800235">
    <property type="component" value="Unassembled WGS sequence"/>
</dbReference>
<keyword evidence="2" id="KW-0378">Hydrolase</keyword>
<dbReference type="PANTHER" id="PTHR45629">
    <property type="entry name" value="SNF2/RAD54 FAMILY MEMBER"/>
    <property type="match status" value="1"/>
</dbReference>
<dbReference type="CDD" id="cd18004">
    <property type="entry name" value="DEXHc_RAD54"/>
    <property type="match status" value="1"/>
</dbReference>
<dbReference type="InterPro" id="IPR000330">
    <property type="entry name" value="SNF2_N"/>
</dbReference>
<dbReference type="GO" id="GO:0015616">
    <property type="term" value="F:DNA translocase activity"/>
    <property type="evidence" value="ECO:0007669"/>
    <property type="project" value="TreeGrafter"/>
</dbReference>
<dbReference type="Gene3D" id="3.40.50.300">
    <property type="entry name" value="P-loop containing nucleotide triphosphate hydrolases"/>
    <property type="match status" value="1"/>
</dbReference>
<keyword evidence="8" id="KW-1185">Reference proteome</keyword>
<dbReference type="PROSITE" id="PS51192">
    <property type="entry name" value="HELICASE_ATP_BIND_1"/>
    <property type="match status" value="1"/>
</dbReference>
<dbReference type="SMART" id="SM00487">
    <property type="entry name" value="DEXDc"/>
    <property type="match status" value="1"/>
</dbReference>
<evidence type="ECO:0000256" key="4">
    <source>
        <dbReference type="SAM" id="MobiDB-lite"/>
    </source>
</evidence>
<feature type="compositionally biased region" description="Polar residues" evidence="4">
    <location>
        <begin position="187"/>
        <end position="197"/>
    </location>
</feature>
<dbReference type="SUPFAM" id="SSF52540">
    <property type="entry name" value="P-loop containing nucleoside triphosphate hydrolases"/>
    <property type="match status" value="2"/>
</dbReference>